<dbReference type="GO" id="GO:0006825">
    <property type="term" value="P:copper ion transport"/>
    <property type="evidence" value="ECO:0007669"/>
    <property type="project" value="InterPro"/>
</dbReference>
<dbReference type="EMBL" id="PYGA01000011">
    <property type="protein sequence ID" value="PSK96410.1"/>
    <property type="molecule type" value="Genomic_DNA"/>
</dbReference>
<evidence type="ECO:0000313" key="9">
    <source>
        <dbReference type="EMBL" id="PSK96410.1"/>
    </source>
</evidence>
<dbReference type="InterPro" id="IPR008457">
    <property type="entry name" value="Cu-R_CopD_dom"/>
</dbReference>
<dbReference type="OrthoDB" id="5241646at2"/>
<feature type="region of interest" description="Disordered" evidence="6">
    <location>
        <begin position="647"/>
        <end position="667"/>
    </location>
</feature>
<feature type="domain" description="Copper resistance protein D" evidence="8">
    <location>
        <begin position="245"/>
        <end position="343"/>
    </location>
</feature>
<dbReference type="Proteomes" id="UP000240542">
    <property type="component" value="Unassembled WGS sequence"/>
</dbReference>
<organism evidence="9 10">
    <name type="scientific">Murinocardiopsis flavida</name>
    <dbReference type="NCBI Taxonomy" id="645275"/>
    <lineage>
        <taxon>Bacteria</taxon>
        <taxon>Bacillati</taxon>
        <taxon>Actinomycetota</taxon>
        <taxon>Actinomycetes</taxon>
        <taxon>Streptosporangiales</taxon>
        <taxon>Nocardiopsidaceae</taxon>
        <taxon>Murinocardiopsis</taxon>
    </lineage>
</organism>
<dbReference type="PANTHER" id="PTHR34820">
    <property type="entry name" value="INNER MEMBRANE PROTEIN YEBZ"/>
    <property type="match status" value="1"/>
</dbReference>
<feature type="transmembrane region" description="Helical" evidence="7">
    <location>
        <begin position="106"/>
        <end position="127"/>
    </location>
</feature>
<feature type="transmembrane region" description="Helical" evidence="7">
    <location>
        <begin position="253"/>
        <end position="275"/>
    </location>
</feature>
<comment type="subcellular location">
    <subcellularLocation>
        <location evidence="1">Cell membrane</location>
        <topology evidence="1">Multi-pass membrane protein</topology>
    </subcellularLocation>
</comment>
<feature type="transmembrane region" description="Helical" evidence="7">
    <location>
        <begin position="76"/>
        <end position="94"/>
    </location>
</feature>
<feature type="transmembrane region" description="Helical" evidence="7">
    <location>
        <begin position="179"/>
        <end position="197"/>
    </location>
</feature>
<keyword evidence="3 7" id="KW-0812">Transmembrane</keyword>
<evidence type="ECO:0000259" key="8">
    <source>
        <dbReference type="Pfam" id="PF05425"/>
    </source>
</evidence>
<evidence type="ECO:0000256" key="5">
    <source>
        <dbReference type="ARBA" id="ARBA00023136"/>
    </source>
</evidence>
<evidence type="ECO:0000256" key="3">
    <source>
        <dbReference type="ARBA" id="ARBA00022692"/>
    </source>
</evidence>
<dbReference type="InterPro" id="IPR019108">
    <property type="entry name" value="Caa3_assmbl_CtaG-rel"/>
</dbReference>
<dbReference type="AlphaFoldDB" id="A0A2P8DGQ3"/>
<feature type="transmembrane region" description="Helical" evidence="7">
    <location>
        <begin position="497"/>
        <end position="521"/>
    </location>
</feature>
<evidence type="ECO:0000256" key="1">
    <source>
        <dbReference type="ARBA" id="ARBA00004651"/>
    </source>
</evidence>
<dbReference type="GO" id="GO:0005886">
    <property type="term" value="C:plasma membrane"/>
    <property type="evidence" value="ECO:0007669"/>
    <property type="project" value="UniProtKB-SubCell"/>
</dbReference>
<reference evidence="9 10" key="1">
    <citation type="submission" date="2018-03" db="EMBL/GenBank/DDBJ databases">
        <title>Genomic Encyclopedia of Archaeal and Bacterial Type Strains, Phase II (KMG-II): from individual species to whole genera.</title>
        <authorList>
            <person name="Goeker M."/>
        </authorList>
    </citation>
    <scope>NUCLEOTIDE SEQUENCE [LARGE SCALE GENOMIC DNA]</scope>
    <source>
        <strain evidence="9 10">DSM 45312</strain>
    </source>
</reference>
<feature type="transmembrane region" description="Helical" evidence="7">
    <location>
        <begin position="566"/>
        <end position="589"/>
    </location>
</feature>
<protein>
    <submittedName>
        <fullName evidence="9">Putative copper resistance protein D</fullName>
    </submittedName>
</protein>
<evidence type="ECO:0000256" key="6">
    <source>
        <dbReference type="SAM" id="MobiDB-lite"/>
    </source>
</evidence>
<feature type="transmembrane region" description="Helical" evidence="7">
    <location>
        <begin position="209"/>
        <end position="233"/>
    </location>
</feature>
<feature type="transmembrane region" description="Helical" evidence="7">
    <location>
        <begin position="533"/>
        <end position="554"/>
    </location>
</feature>
<feature type="transmembrane region" description="Helical" evidence="7">
    <location>
        <begin position="26"/>
        <end position="48"/>
    </location>
</feature>
<keyword evidence="5 7" id="KW-0472">Membrane</keyword>
<keyword evidence="10" id="KW-1185">Reference proteome</keyword>
<comment type="caution">
    <text evidence="9">The sequence shown here is derived from an EMBL/GenBank/DDBJ whole genome shotgun (WGS) entry which is preliminary data.</text>
</comment>
<feature type="transmembrane region" description="Helical" evidence="7">
    <location>
        <begin position="420"/>
        <end position="445"/>
    </location>
</feature>
<feature type="transmembrane region" description="Helical" evidence="7">
    <location>
        <begin position="325"/>
        <end position="343"/>
    </location>
</feature>
<feature type="transmembrane region" description="Helical" evidence="7">
    <location>
        <begin position="620"/>
        <end position="641"/>
    </location>
</feature>
<evidence type="ECO:0000256" key="4">
    <source>
        <dbReference type="ARBA" id="ARBA00022989"/>
    </source>
</evidence>
<evidence type="ECO:0000256" key="7">
    <source>
        <dbReference type="SAM" id="Phobius"/>
    </source>
</evidence>
<feature type="transmembrane region" description="Helical" evidence="7">
    <location>
        <begin position="387"/>
        <end position="408"/>
    </location>
</feature>
<gene>
    <name evidence="9" type="ORF">CLV63_1114</name>
</gene>
<evidence type="ECO:0000313" key="10">
    <source>
        <dbReference type="Proteomes" id="UP000240542"/>
    </source>
</evidence>
<name>A0A2P8DGQ3_9ACTN</name>
<keyword evidence="4 7" id="KW-1133">Transmembrane helix</keyword>
<dbReference type="PANTHER" id="PTHR34820:SF4">
    <property type="entry name" value="INNER MEMBRANE PROTEIN YEBZ"/>
    <property type="match status" value="1"/>
</dbReference>
<dbReference type="RefSeq" id="WP_106583817.1">
    <property type="nucleotide sequence ID" value="NZ_PYGA01000011.1"/>
</dbReference>
<feature type="transmembrane region" description="Helical" evidence="7">
    <location>
        <begin position="457"/>
        <end position="476"/>
    </location>
</feature>
<evidence type="ECO:0000256" key="2">
    <source>
        <dbReference type="ARBA" id="ARBA00022475"/>
    </source>
</evidence>
<feature type="transmembrane region" description="Helical" evidence="7">
    <location>
        <begin position="287"/>
        <end position="304"/>
    </location>
</feature>
<accession>A0A2P8DGQ3</accession>
<proteinExistence type="predicted"/>
<dbReference type="InterPro" id="IPR032694">
    <property type="entry name" value="CopC/D"/>
</dbReference>
<keyword evidence="2" id="KW-1003">Cell membrane</keyword>
<sequence>MASPGTRESDTGHDHRPSGAGSAVQLAVGGVAVLLIALLAALLAGGSLTEAVPENLSDPGDATRWGLPIAKAANDVLGAVTVGLLLMAALLLPAGKGLLGDQAQGYVRAASWAALGWGAAAALTLVLQLSDILGMPPLTVLGNELTSYAGGIAQGRSLMLVILIATGVALAGRSVGSSTGALGMLGLALAGLVPPALTGHAASSPNHELAVTGVALHVLAISVWVGGIAAVGYHALRPAGTAMPEVADRFSRIALWAYIGVAVSGAASSLSRLYAVHQLWTEPYGRLILAKIALFAALGAVGYLHRTRTVPRVAEGAGRRLFARIAAVEVLIMSAVMGLAVALSRTDPPDPPETPGGEVDPVRELLGFAMPPPPTFGGYLTLWRPDLFFIIAIAVLGGLYAAAVVRLVRRGDPWPWGRTVAWFLGLLTMVAVLLSGISTYAMVLFSTHMVQHMVLSMLTPILLVLGAPATLALRALKPARKRGDRGPREWLNLFLQSRFASLVTHPAVAAPLFVVSTYALYFTPLFGTLMSAHLGHLVMNTHFILTGFLFYWIVVGIDPAPRKIPFLLRIVLLLLVMGFHAFFGIAIMMQSAPIGMEYYGQFDVPWQSDVAATQYEGGGIAWAIGEIPTALVLLVLVRQWSRDEERTERRRIRHSRRDGSDDADMDDYNAYLKRLEEQAKRQG</sequence>
<feature type="transmembrane region" description="Helical" evidence="7">
    <location>
        <begin position="147"/>
        <end position="172"/>
    </location>
</feature>
<dbReference type="Pfam" id="PF05425">
    <property type="entry name" value="CopD"/>
    <property type="match status" value="1"/>
</dbReference>
<dbReference type="Pfam" id="PF09678">
    <property type="entry name" value="Caa3_CtaG"/>
    <property type="match status" value="1"/>
</dbReference>